<sequence length="357" mass="36618">MGIESEQLVYDYLSRVGDIAGRSGGLTAAQRARLVNELRQTIDSQRAANSSSSVRAEVGAVRRILAGLGTPDEVVARASGGAMWPTAGPSVPAQSRSATATMPGTTSGATPMIPSQAQPPAVEGRVEFVSADAGRQPLTGGVPLWSAEPESGDYPGANGVRMVQLPGWSGTFDGAPPTWDPSGVIHPLTGLPVAPPAGVPGEVPFPGAGAPFVAQPRPGLLRRLLGASATAPAPAGAVAEPVAAVPRAPIPFVEAVATLVLAAGAVTGFWYVAILGWLFAYGGRRLGRGVGRFAALWIPGLTAAACGFWLYRTGHPAGHPALTNAQFATATHNAFAFWLRAASALSAAFLAWRITRR</sequence>
<dbReference type="eggNOG" id="ENOG503425I">
    <property type="taxonomic scope" value="Bacteria"/>
</dbReference>
<evidence type="ECO:0000256" key="1">
    <source>
        <dbReference type="SAM" id="MobiDB-lite"/>
    </source>
</evidence>
<dbReference type="STRING" id="235985.SAMN05414137_10160"/>
<reference evidence="4" key="1">
    <citation type="submission" date="2016-10" db="EMBL/GenBank/DDBJ databases">
        <authorList>
            <person name="Varghese N."/>
        </authorList>
    </citation>
    <scope>NUCLEOTIDE SEQUENCE [LARGE SCALE GENOMIC DNA]</scope>
    <source>
        <strain evidence="4">DSM 45096 / BCRC 16803 / CGMCC 4.1857 / CIP 109030 / JCM 12277 / KCTC 19219 / NBRC 100920 / 33214</strain>
    </source>
</reference>
<keyword evidence="2" id="KW-1133">Transmembrane helix</keyword>
<dbReference type="EMBL" id="FOAZ01000001">
    <property type="protein sequence ID" value="SEK20393.1"/>
    <property type="molecule type" value="Genomic_DNA"/>
</dbReference>
<feature type="transmembrane region" description="Helical" evidence="2">
    <location>
        <begin position="293"/>
        <end position="311"/>
    </location>
</feature>
<keyword evidence="4" id="KW-1185">Reference proteome</keyword>
<organism evidence="3 4">
    <name type="scientific">Streptacidiphilus jiangxiensis</name>
    <dbReference type="NCBI Taxonomy" id="235985"/>
    <lineage>
        <taxon>Bacteria</taxon>
        <taxon>Bacillati</taxon>
        <taxon>Actinomycetota</taxon>
        <taxon>Actinomycetes</taxon>
        <taxon>Kitasatosporales</taxon>
        <taxon>Streptomycetaceae</taxon>
        <taxon>Streptacidiphilus</taxon>
    </lineage>
</organism>
<dbReference type="OrthoDB" id="4350222at2"/>
<dbReference type="RefSeq" id="WP_042453608.1">
    <property type="nucleotide sequence ID" value="NZ_BBPN01000029.1"/>
</dbReference>
<feature type="transmembrane region" description="Helical" evidence="2">
    <location>
        <begin position="331"/>
        <end position="352"/>
    </location>
</feature>
<dbReference type="AlphaFoldDB" id="A0A1H7F2Q0"/>
<evidence type="ECO:0000313" key="3">
    <source>
        <dbReference type="EMBL" id="SEK20393.1"/>
    </source>
</evidence>
<accession>A0A1H7F2Q0</accession>
<name>A0A1H7F2Q0_STRJI</name>
<keyword evidence="2" id="KW-0812">Transmembrane</keyword>
<feature type="transmembrane region" description="Helical" evidence="2">
    <location>
        <begin position="255"/>
        <end position="281"/>
    </location>
</feature>
<gene>
    <name evidence="3" type="ORF">SAMN05414137_10160</name>
</gene>
<evidence type="ECO:0000256" key="2">
    <source>
        <dbReference type="SAM" id="Phobius"/>
    </source>
</evidence>
<feature type="compositionally biased region" description="Polar residues" evidence="1">
    <location>
        <begin position="92"/>
        <end position="106"/>
    </location>
</feature>
<keyword evidence="2" id="KW-0472">Membrane</keyword>
<protein>
    <submittedName>
        <fullName evidence="3">Uncharacterized protein</fullName>
    </submittedName>
</protein>
<proteinExistence type="predicted"/>
<dbReference type="Proteomes" id="UP000183015">
    <property type="component" value="Unassembled WGS sequence"/>
</dbReference>
<feature type="region of interest" description="Disordered" evidence="1">
    <location>
        <begin position="85"/>
        <end position="106"/>
    </location>
</feature>
<evidence type="ECO:0000313" key="4">
    <source>
        <dbReference type="Proteomes" id="UP000183015"/>
    </source>
</evidence>